<proteinExistence type="predicted"/>
<dbReference type="PANTHER" id="PTHR40040:SF1">
    <property type="entry name" value="MEMBRANE PROTEIN"/>
    <property type="match status" value="1"/>
</dbReference>
<reference evidence="3 4" key="1">
    <citation type="submission" date="2023-04" db="EMBL/GenBank/DDBJ databases">
        <title>Genome sequence of Halobacillus naozhouensis KACC 21980.</title>
        <authorList>
            <person name="Kim S."/>
            <person name="Heo J."/>
            <person name="Kwon S.-W."/>
        </authorList>
    </citation>
    <scope>NUCLEOTIDE SEQUENCE [LARGE SCALE GENOMIC DNA]</scope>
    <source>
        <strain evidence="3 4">KCTC 13234</strain>
    </source>
</reference>
<dbReference type="RefSeq" id="WP_283075291.1">
    <property type="nucleotide sequence ID" value="NZ_CP121671.1"/>
</dbReference>
<keyword evidence="2" id="KW-0472">Membrane</keyword>
<evidence type="ECO:0000256" key="1">
    <source>
        <dbReference type="SAM" id="MobiDB-lite"/>
    </source>
</evidence>
<evidence type="ECO:0000313" key="3">
    <source>
        <dbReference type="EMBL" id="WFT73273.1"/>
    </source>
</evidence>
<feature type="transmembrane region" description="Helical" evidence="2">
    <location>
        <begin position="75"/>
        <end position="103"/>
    </location>
</feature>
<evidence type="ECO:0000313" key="4">
    <source>
        <dbReference type="Proteomes" id="UP001221597"/>
    </source>
</evidence>
<dbReference type="Proteomes" id="UP001221597">
    <property type="component" value="Chromosome"/>
</dbReference>
<organism evidence="3 4">
    <name type="scientific">Halobacillus naozhouensis</name>
    <dbReference type="NCBI Taxonomy" id="554880"/>
    <lineage>
        <taxon>Bacteria</taxon>
        <taxon>Bacillati</taxon>
        <taxon>Bacillota</taxon>
        <taxon>Bacilli</taxon>
        <taxon>Bacillales</taxon>
        <taxon>Bacillaceae</taxon>
        <taxon>Halobacillus</taxon>
    </lineage>
</organism>
<feature type="transmembrane region" description="Helical" evidence="2">
    <location>
        <begin position="115"/>
        <end position="136"/>
    </location>
</feature>
<protein>
    <submittedName>
        <fullName evidence="3">DUF4190 domain-containing protein</fullName>
    </submittedName>
</protein>
<feature type="region of interest" description="Disordered" evidence="1">
    <location>
        <begin position="1"/>
        <end position="42"/>
    </location>
</feature>
<dbReference type="InterPro" id="IPR055338">
    <property type="entry name" value="YqfX-like"/>
</dbReference>
<name>A0ABY8ITD3_9BACI</name>
<evidence type="ECO:0000256" key="2">
    <source>
        <dbReference type="SAM" id="Phobius"/>
    </source>
</evidence>
<keyword evidence="2" id="KW-0812">Transmembrane</keyword>
<gene>
    <name evidence="3" type="ORF">P9989_12795</name>
</gene>
<accession>A0ABY8ITD3</accession>
<keyword evidence="2" id="KW-1133">Transmembrane helix</keyword>
<sequence length="137" mass="15084">MNEPKERVENQNTEETPETEDQLEQVSDAEERSNDPVYGDSYEEEFAAETMPMNQSMNSDERETTMQDEVNTGMAWVGLSAAILSFFFAPLLLGIVGIVFGIIGKRQGADTLGNMALIISAVSILFSLFFASAANIF</sequence>
<keyword evidence="4" id="KW-1185">Reference proteome</keyword>
<dbReference type="EMBL" id="CP121671">
    <property type="protein sequence ID" value="WFT73273.1"/>
    <property type="molecule type" value="Genomic_DNA"/>
</dbReference>
<dbReference type="PANTHER" id="PTHR40040">
    <property type="entry name" value="SMALL HYDROPHOBIC PROTEIN-RELATED"/>
    <property type="match status" value="1"/>
</dbReference>